<dbReference type="SUPFAM" id="SSF48403">
    <property type="entry name" value="Ankyrin repeat"/>
    <property type="match status" value="1"/>
</dbReference>
<reference evidence="5" key="1">
    <citation type="submission" date="2014-05" db="EMBL/GenBank/DDBJ databases">
        <title>The transcriptome of the halophilic microalga Tetraselmis sp. GSL018 isolated from the Great Salt Lake, Utah.</title>
        <authorList>
            <person name="Jinkerson R.E."/>
            <person name="D'Adamo S."/>
            <person name="Posewitz M.C."/>
        </authorList>
    </citation>
    <scope>NUCLEOTIDE SEQUENCE</scope>
    <source>
        <strain evidence="5">GSL018</strain>
    </source>
</reference>
<feature type="coiled-coil region" evidence="4">
    <location>
        <begin position="120"/>
        <end position="147"/>
    </location>
</feature>
<dbReference type="EMBL" id="GBEZ01016382">
    <property type="protein sequence ID" value="JAC69862.1"/>
    <property type="molecule type" value="Transcribed_RNA"/>
</dbReference>
<evidence type="ECO:0000313" key="5">
    <source>
        <dbReference type="EMBL" id="JAC69862.1"/>
    </source>
</evidence>
<accession>A0A061RA78</accession>
<feature type="repeat" description="ANK" evidence="3">
    <location>
        <begin position="73"/>
        <end position="105"/>
    </location>
</feature>
<protein>
    <submittedName>
        <fullName evidence="5">Ankyrin repeat and death domain-containing protein 1a</fullName>
    </submittedName>
</protein>
<evidence type="ECO:0000256" key="4">
    <source>
        <dbReference type="SAM" id="Coils"/>
    </source>
</evidence>
<dbReference type="PANTHER" id="PTHR24198:SF165">
    <property type="entry name" value="ANKYRIN REPEAT-CONTAINING PROTEIN-RELATED"/>
    <property type="match status" value="1"/>
</dbReference>
<sequence length="189" mass="20462">MASKSEETGAPVGAATGGKRSGAIADLLAHETNTIGDVITIGLHDAAEKGLTKVIEKIFDRTMDLNIDMRDKYERTALHWAAESGHAETCEMLLELGAEPAARESLGRTAIHLAARAGHLSVIESILKKLEDDEEEAKSAMNAEDNNGITPLFLARQRGDDQGMKVFEFLITNGANYEVNKWAEVSEDP</sequence>
<gene>
    <name evidence="5" type="ORF">TSPGSL018_5374</name>
</gene>
<dbReference type="AlphaFoldDB" id="A0A061RA78"/>
<feature type="repeat" description="ANK" evidence="3">
    <location>
        <begin position="106"/>
        <end position="129"/>
    </location>
</feature>
<dbReference type="SMART" id="SM00248">
    <property type="entry name" value="ANK"/>
    <property type="match status" value="4"/>
</dbReference>
<dbReference type="PROSITE" id="PS50297">
    <property type="entry name" value="ANK_REP_REGION"/>
    <property type="match status" value="3"/>
</dbReference>
<evidence type="ECO:0000256" key="3">
    <source>
        <dbReference type="PROSITE-ProRule" id="PRU00023"/>
    </source>
</evidence>
<dbReference type="InterPro" id="IPR002110">
    <property type="entry name" value="Ankyrin_rpt"/>
</dbReference>
<dbReference type="PRINTS" id="PR01415">
    <property type="entry name" value="ANKYRIN"/>
</dbReference>
<dbReference type="Pfam" id="PF13637">
    <property type="entry name" value="Ank_4"/>
    <property type="match status" value="1"/>
</dbReference>
<proteinExistence type="predicted"/>
<dbReference type="PANTHER" id="PTHR24198">
    <property type="entry name" value="ANKYRIN REPEAT AND PROTEIN KINASE DOMAIN-CONTAINING PROTEIN"/>
    <property type="match status" value="1"/>
</dbReference>
<keyword evidence="4" id="KW-0175">Coiled coil</keyword>
<keyword evidence="1" id="KW-0677">Repeat</keyword>
<dbReference type="PROSITE" id="PS50088">
    <property type="entry name" value="ANK_REPEAT"/>
    <property type="match status" value="3"/>
</dbReference>
<dbReference type="Gene3D" id="1.25.40.20">
    <property type="entry name" value="Ankyrin repeat-containing domain"/>
    <property type="match status" value="2"/>
</dbReference>
<evidence type="ECO:0000256" key="2">
    <source>
        <dbReference type="ARBA" id="ARBA00023043"/>
    </source>
</evidence>
<evidence type="ECO:0000256" key="1">
    <source>
        <dbReference type="ARBA" id="ARBA00022737"/>
    </source>
</evidence>
<keyword evidence="2 3" id="KW-0040">ANK repeat</keyword>
<dbReference type="InterPro" id="IPR036770">
    <property type="entry name" value="Ankyrin_rpt-contain_sf"/>
</dbReference>
<organism evidence="5">
    <name type="scientific">Tetraselmis sp. GSL018</name>
    <dbReference type="NCBI Taxonomy" id="582737"/>
    <lineage>
        <taxon>Eukaryota</taxon>
        <taxon>Viridiplantae</taxon>
        <taxon>Chlorophyta</taxon>
        <taxon>core chlorophytes</taxon>
        <taxon>Chlorodendrophyceae</taxon>
        <taxon>Chlorodendrales</taxon>
        <taxon>Chlorodendraceae</taxon>
        <taxon>Tetraselmis</taxon>
    </lineage>
</organism>
<feature type="repeat" description="ANK" evidence="3">
    <location>
        <begin position="147"/>
        <end position="182"/>
    </location>
</feature>
<name>A0A061RA78_9CHLO</name>